<dbReference type="EMBL" id="ABEU02000014">
    <property type="protein sequence ID" value="PNR41569.1"/>
    <property type="molecule type" value="Genomic_DNA"/>
</dbReference>
<dbReference type="Proteomes" id="UP000006727">
    <property type="component" value="Chromosome 14"/>
</dbReference>
<comment type="function">
    <text evidence="1">Dirigent proteins impart stereoselectivity on the phenoxy radical-coupling reaction, yielding optically active lignans from two molecules of coniferyl alcohol in the biosynthesis of lignans, flavonolignans, and alkaloids and thus plays a central role in plant secondary metabolism.</text>
</comment>
<dbReference type="AlphaFoldDB" id="A0A2K1JJ54"/>
<comment type="subcellular location">
    <subcellularLocation>
        <location evidence="1">Secreted</location>
        <location evidence="1">Extracellular space</location>
        <location evidence="1">Apoplast</location>
    </subcellularLocation>
</comment>
<dbReference type="GO" id="GO:0048046">
    <property type="term" value="C:apoplast"/>
    <property type="evidence" value="ECO:0007669"/>
    <property type="project" value="UniProtKB-SubCell"/>
</dbReference>
<name>A0A2K1JJ54_PHYPA</name>
<dbReference type="EnsemblPlants" id="Pp3c14_24140V3.1">
    <property type="protein sequence ID" value="Pp3c14_24140V3.1"/>
    <property type="gene ID" value="Pp3c14_24140"/>
</dbReference>
<dbReference type="InterPro" id="IPR004265">
    <property type="entry name" value="Dirigent"/>
</dbReference>
<dbReference type="Pfam" id="PF03018">
    <property type="entry name" value="Dirigent"/>
    <property type="match status" value="1"/>
</dbReference>
<evidence type="ECO:0000313" key="4">
    <source>
        <dbReference type="Proteomes" id="UP000006727"/>
    </source>
</evidence>
<dbReference type="PaxDb" id="3218-PP1S69_107V6.1"/>
<protein>
    <recommendedName>
        <fullName evidence="1">Dirigent protein</fullName>
    </recommendedName>
</protein>
<reference evidence="3" key="3">
    <citation type="submission" date="2020-12" db="UniProtKB">
        <authorList>
            <consortium name="EnsemblPlants"/>
        </authorList>
    </citation>
    <scope>IDENTIFICATION</scope>
</reference>
<keyword evidence="1" id="KW-0052">Apoplast</keyword>
<organism evidence="2">
    <name type="scientific">Physcomitrium patens</name>
    <name type="common">Spreading-leaved earth moss</name>
    <name type="synonym">Physcomitrella patens</name>
    <dbReference type="NCBI Taxonomy" id="3218"/>
    <lineage>
        <taxon>Eukaryota</taxon>
        <taxon>Viridiplantae</taxon>
        <taxon>Streptophyta</taxon>
        <taxon>Embryophyta</taxon>
        <taxon>Bryophyta</taxon>
        <taxon>Bryophytina</taxon>
        <taxon>Bryopsida</taxon>
        <taxon>Funariidae</taxon>
        <taxon>Funariales</taxon>
        <taxon>Funariaceae</taxon>
        <taxon>Physcomitrium</taxon>
    </lineage>
</organism>
<reference evidence="2 4" key="1">
    <citation type="journal article" date="2008" name="Science">
        <title>The Physcomitrella genome reveals evolutionary insights into the conquest of land by plants.</title>
        <authorList>
            <person name="Rensing S."/>
            <person name="Lang D."/>
            <person name="Zimmer A."/>
            <person name="Terry A."/>
            <person name="Salamov A."/>
            <person name="Shapiro H."/>
            <person name="Nishiyama T."/>
            <person name="Perroud P.-F."/>
            <person name="Lindquist E."/>
            <person name="Kamisugi Y."/>
            <person name="Tanahashi T."/>
            <person name="Sakakibara K."/>
            <person name="Fujita T."/>
            <person name="Oishi K."/>
            <person name="Shin-I T."/>
            <person name="Kuroki Y."/>
            <person name="Toyoda A."/>
            <person name="Suzuki Y."/>
            <person name="Hashimoto A."/>
            <person name="Yamaguchi K."/>
            <person name="Sugano A."/>
            <person name="Kohara Y."/>
            <person name="Fujiyama A."/>
            <person name="Anterola A."/>
            <person name="Aoki S."/>
            <person name="Ashton N."/>
            <person name="Barbazuk W.B."/>
            <person name="Barker E."/>
            <person name="Bennetzen J."/>
            <person name="Bezanilla M."/>
            <person name="Blankenship R."/>
            <person name="Cho S.H."/>
            <person name="Dutcher S."/>
            <person name="Estelle M."/>
            <person name="Fawcett J.A."/>
            <person name="Gundlach H."/>
            <person name="Hanada K."/>
            <person name="Heyl A."/>
            <person name="Hicks K.A."/>
            <person name="Hugh J."/>
            <person name="Lohr M."/>
            <person name="Mayer K."/>
            <person name="Melkozernov A."/>
            <person name="Murata T."/>
            <person name="Nelson D."/>
            <person name="Pils B."/>
            <person name="Prigge M."/>
            <person name="Reiss B."/>
            <person name="Renner T."/>
            <person name="Rombauts S."/>
            <person name="Rushton P."/>
            <person name="Sanderfoot A."/>
            <person name="Schween G."/>
            <person name="Shiu S.-H."/>
            <person name="Stueber K."/>
            <person name="Theodoulou F.L."/>
            <person name="Tu H."/>
            <person name="Van de Peer Y."/>
            <person name="Verrier P.J."/>
            <person name="Waters E."/>
            <person name="Wood A."/>
            <person name="Yang L."/>
            <person name="Cove D."/>
            <person name="Cuming A."/>
            <person name="Hasebe M."/>
            <person name="Lucas S."/>
            <person name="Mishler D.B."/>
            <person name="Reski R."/>
            <person name="Grigoriev I."/>
            <person name="Quatrano R.S."/>
            <person name="Boore J.L."/>
        </authorList>
    </citation>
    <scope>NUCLEOTIDE SEQUENCE [LARGE SCALE GENOMIC DNA]</scope>
    <source>
        <strain evidence="3 4">cv. Gransden 2004</strain>
    </source>
</reference>
<sequence>MDTRHEEKVRKVQERRDKEPWHRHCRHTSSAWRYAFAACTQWSWQQNSLCTSATHKRDQRGSERHHSAVSIPAQGGNFSQVAWGSFVVFDNIIKEYQNTDSQTLGRVTGWAVSTTMGGPRDGGVQMMSQHVYGPESPYNGSSLTIVPGGIIPGGTGYFQGYSGYRGSVDVTTVMSDLLHIYKWDIYLFKYT</sequence>
<dbReference type="Gramene" id="Pp3c14_24140V3.1">
    <property type="protein sequence ID" value="Pp3c14_24140V3.1"/>
    <property type="gene ID" value="Pp3c14_24140"/>
</dbReference>
<keyword evidence="4" id="KW-1185">Reference proteome</keyword>
<evidence type="ECO:0000256" key="1">
    <source>
        <dbReference type="RuleBase" id="RU363099"/>
    </source>
</evidence>
<keyword evidence="1" id="KW-0964">Secreted</keyword>
<proteinExistence type="inferred from homology"/>
<dbReference type="PANTHER" id="PTHR21495">
    <property type="entry name" value="NUCLEOPORIN-RELATED"/>
    <property type="match status" value="1"/>
</dbReference>
<evidence type="ECO:0000313" key="2">
    <source>
        <dbReference type="EMBL" id="PNR41569.1"/>
    </source>
</evidence>
<accession>A0A2K1JJ54</accession>
<reference evidence="2 4" key="2">
    <citation type="journal article" date="2018" name="Plant J.">
        <title>The Physcomitrella patens chromosome-scale assembly reveals moss genome structure and evolution.</title>
        <authorList>
            <person name="Lang D."/>
            <person name="Ullrich K.K."/>
            <person name="Murat F."/>
            <person name="Fuchs J."/>
            <person name="Jenkins J."/>
            <person name="Haas F.B."/>
            <person name="Piednoel M."/>
            <person name="Gundlach H."/>
            <person name="Van Bel M."/>
            <person name="Meyberg R."/>
            <person name="Vives C."/>
            <person name="Morata J."/>
            <person name="Symeonidi A."/>
            <person name="Hiss M."/>
            <person name="Muchero W."/>
            <person name="Kamisugi Y."/>
            <person name="Saleh O."/>
            <person name="Blanc G."/>
            <person name="Decker E.L."/>
            <person name="van Gessel N."/>
            <person name="Grimwood J."/>
            <person name="Hayes R.D."/>
            <person name="Graham S.W."/>
            <person name="Gunter L.E."/>
            <person name="McDaniel S.F."/>
            <person name="Hoernstein S.N.W."/>
            <person name="Larsson A."/>
            <person name="Li F.W."/>
            <person name="Perroud P.F."/>
            <person name="Phillips J."/>
            <person name="Ranjan P."/>
            <person name="Rokshar D.S."/>
            <person name="Rothfels C.J."/>
            <person name="Schneider L."/>
            <person name="Shu S."/>
            <person name="Stevenson D.W."/>
            <person name="Thummler F."/>
            <person name="Tillich M."/>
            <person name="Villarreal Aguilar J.C."/>
            <person name="Widiez T."/>
            <person name="Wong G.K."/>
            <person name="Wymore A."/>
            <person name="Zhang Y."/>
            <person name="Zimmer A.D."/>
            <person name="Quatrano R.S."/>
            <person name="Mayer K.F.X."/>
            <person name="Goodstein D."/>
            <person name="Casacuberta J.M."/>
            <person name="Vandepoele K."/>
            <person name="Reski R."/>
            <person name="Cuming A.C."/>
            <person name="Tuskan G.A."/>
            <person name="Maumus F."/>
            <person name="Salse J."/>
            <person name="Schmutz J."/>
            <person name="Rensing S.A."/>
        </authorList>
    </citation>
    <scope>NUCLEOTIDE SEQUENCE [LARGE SCALE GENOMIC DNA]</scope>
    <source>
        <strain evidence="3 4">cv. Gransden 2004</strain>
    </source>
</reference>
<dbReference type="InParanoid" id="A0A2K1JJ54"/>
<comment type="similarity">
    <text evidence="1">Belongs to the plant dirigent protein family.</text>
</comment>
<gene>
    <name evidence="2" type="ORF">PHYPA_018972</name>
</gene>
<comment type="subunit">
    <text evidence="1">Homodimer.</text>
</comment>
<evidence type="ECO:0000313" key="3">
    <source>
        <dbReference type="EnsemblPlants" id="Pp3c14_24140V3.1"/>
    </source>
</evidence>